<protein>
    <submittedName>
        <fullName evidence="2">Uncharacterized protein</fullName>
    </submittedName>
</protein>
<dbReference type="EMBL" id="CP036164">
    <property type="protein sequence ID" value="QBF46387.1"/>
    <property type="molecule type" value="Genomic_DNA"/>
</dbReference>
<evidence type="ECO:0000256" key="1">
    <source>
        <dbReference type="SAM" id="MobiDB-lite"/>
    </source>
</evidence>
<feature type="region of interest" description="Disordered" evidence="1">
    <location>
        <begin position="182"/>
        <end position="218"/>
    </location>
</feature>
<dbReference type="AlphaFoldDB" id="A0A4P6MWU4"/>
<name>A0A4P6MWU4_9MICO</name>
<organism evidence="2 3">
    <name type="scientific">Janibacter limosus</name>
    <dbReference type="NCBI Taxonomy" id="53458"/>
    <lineage>
        <taxon>Bacteria</taxon>
        <taxon>Bacillati</taxon>
        <taxon>Actinomycetota</taxon>
        <taxon>Actinomycetes</taxon>
        <taxon>Micrococcales</taxon>
        <taxon>Intrasporangiaceae</taxon>
        <taxon>Janibacter</taxon>
    </lineage>
</organism>
<evidence type="ECO:0000313" key="2">
    <source>
        <dbReference type="EMBL" id="QBF46387.1"/>
    </source>
</evidence>
<keyword evidence="3" id="KW-1185">Reference proteome</keyword>
<accession>A0A4P6MWU4</accession>
<reference evidence="2 3" key="1">
    <citation type="submission" date="2019-02" db="EMBL/GenBank/DDBJ databases">
        <title>Genomic data mining of an Antarctic deep-sea actinobacterium, Janibacterlimosus P3-3-X1.</title>
        <authorList>
            <person name="Liao L."/>
            <person name="Chen B."/>
        </authorList>
    </citation>
    <scope>NUCLEOTIDE SEQUENCE [LARGE SCALE GENOMIC DNA]</scope>
    <source>
        <strain evidence="2 3">P3-3-X1</strain>
    </source>
</reference>
<feature type="region of interest" description="Disordered" evidence="1">
    <location>
        <begin position="38"/>
        <end position="69"/>
    </location>
</feature>
<dbReference type="RefSeq" id="WP_130629608.1">
    <property type="nucleotide sequence ID" value="NZ_CP036164.1"/>
</dbReference>
<proteinExistence type="predicted"/>
<evidence type="ECO:0000313" key="3">
    <source>
        <dbReference type="Proteomes" id="UP000290408"/>
    </source>
</evidence>
<dbReference type="Proteomes" id="UP000290408">
    <property type="component" value="Chromosome"/>
</dbReference>
<feature type="compositionally biased region" description="Basic and acidic residues" evidence="1">
    <location>
        <begin position="38"/>
        <end position="54"/>
    </location>
</feature>
<gene>
    <name evidence="2" type="ORF">EXU32_09070</name>
</gene>
<sequence length="218" mass="24229">MSILEEHPRWVEHEQRVAELQARRAKVSAAAREEAEAYRAALDAHREAVEKAADQGHPIPQEAPEKPGRANTDAIRHLQREHDLLRDEEKRLKAEVLPDLEAAARGRWATRRDDVAAAVAVLAEAAQELRQDARVVAEARTLADSQKKAIPRPTAGERTVTRWGVEEVVDVLQHGRDPFALVPVERGGPRIMDGHGAPESTPPRRPSSRTRPAGFVRL</sequence>
<dbReference type="KEGG" id="jli:EXU32_09070"/>